<sequence length="267" mass="29475">MTATRTPHELFVSTAPYYARFRPGYDPALYDMLAARFGLNGTQRILDLGTGTGVLALPLARLVGHVTAIDPELGMLDEARKLAAEQDITNIDWVEGNSTTLPSMKLDPVLLTVMGAAFHWMDRDQTLRDLDQLIEPNGAVVLASGGVPGDVEPAPWLKVIADVRTHYLGPERRAGAGTYSHPKERHQDVLARSPFSHVDTARWDRTITRTLDEVVGLQFSYSYSSTAQLGDQKDAFERDVRRALTEFSPAGTFDELVRTEAIIATRP</sequence>
<name>A0ABV8YXB0_9ACTN</name>
<dbReference type="Gene3D" id="3.40.50.150">
    <property type="entry name" value="Vaccinia Virus protein VP39"/>
    <property type="match status" value="1"/>
</dbReference>
<evidence type="ECO:0000256" key="1">
    <source>
        <dbReference type="ARBA" id="ARBA00022603"/>
    </source>
</evidence>
<dbReference type="InterPro" id="IPR041698">
    <property type="entry name" value="Methyltransf_25"/>
</dbReference>
<evidence type="ECO:0000313" key="4">
    <source>
        <dbReference type="EMBL" id="MFC4468926.1"/>
    </source>
</evidence>
<dbReference type="Proteomes" id="UP001596012">
    <property type="component" value="Unassembled WGS sequence"/>
</dbReference>
<gene>
    <name evidence="4" type="ORF">ACFPH6_31120</name>
</gene>
<dbReference type="Pfam" id="PF13649">
    <property type="entry name" value="Methyltransf_25"/>
    <property type="match status" value="1"/>
</dbReference>
<reference evidence="5" key="1">
    <citation type="journal article" date="2019" name="Int. J. Syst. Evol. Microbiol.">
        <title>The Global Catalogue of Microorganisms (GCM) 10K type strain sequencing project: providing services to taxonomists for standard genome sequencing and annotation.</title>
        <authorList>
            <consortium name="The Broad Institute Genomics Platform"/>
            <consortium name="The Broad Institute Genome Sequencing Center for Infectious Disease"/>
            <person name="Wu L."/>
            <person name="Ma J."/>
        </authorList>
    </citation>
    <scope>NUCLEOTIDE SEQUENCE [LARGE SCALE GENOMIC DNA]</scope>
    <source>
        <strain evidence="5">DT43</strain>
    </source>
</reference>
<keyword evidence="1 4" id="KW-0489">Methyltransferase</keyword>
<dbReference type="PANTHER" id="PTHR44942">
    <property type="entry name" value="METHYLTRANSF_11 DOMAIN-CONTAINING PROTEIN"/>
    <property type="match status" value="1"/>
</dbReference>
<dbReference type="RefSeq" id="WP_386347125.1">
    <property type="nucleotide sequence ID" value="NZ_JBHSFG010000055.1"/>
</dbReference>
<protein>
    <submittedName>
        <fullName evidence="4">Class I SAM-dependent methyltransferase</fullName>
    </submittedName>
</protein>
<organism evidence="4 5">
    <name type="scientific">Streptomyces xiangluensis</name>
    <dbReference type="NCBI Taxonomy" id="2665720"/>
    <lineage>
        <taxon>Bacteria</taxon>
        <taxon>Bacillati</taxon>
        <taxon>Actinomycetota</taxon>
        <taxon>Actinomycetes</taxon>
        <taxon>Kitasatosporales</taxon>
        <taxon>Streptomycetaceae</taxon>
        <taxon>Streptomyces</taxon>
    </lineage>
</organism>
<dbReference type="CDD" id="cd02440">
    <property type="entry name" value="AdoMet_MTases"/>
    <property type="match status" value="1"/>
</dbReference>
<dbReference type="InterPro" id="IPR029063">
    <property type="entry name" value="SAM-dependent_MTases_sf"/>
</dbReference>
<dbReference type="GO" id="GO:0032259">
    <property type="term" value="P:methylation"/>
    <property type="evidence" value="ECO:0007669"/>
    <property type="project" value="UniProtKB-KW"/>
</dbReference>
<evidence type="ECO:0000259" key="3">
    <source>
        <dbReference type="Pfam" id="PF13649"/>
    </source>
</evidence>
<keyword evidence="5" id="KW-1185">Reference proteome</keyword>
<evidence type="ECO:0000313" key="5">
    <source>
        <dbReference type="Proteomes" id="UP001596012"/>
    </source>
</evidence>
<feature type="domain" description="Methyltransferase" evidence="3">
    <location>
        <begin position="45"/>
        <end position="138"/>
    </location>
</feature>
<comment type="caution">
    <text evidence="4">The sequence shown here is derived from an EMBL/GenBank/DDBJ whole genome shotgun (WGS) entry which is preliminary data.</text>
</comment>
<dbReference type="InterPro" id="IPR051052">
    <property type="entry name" value="Diverse_substrate_MTase"/>
</dbReference>
<dbReference type="EMBL" id="JBHSFG010000055">
    <property type="protein sequence ID" value="MFC4468926.1"/>
    <property type="molecule type" value="Genomic_DNA"/>
</dbReference>
<keyword evidence="2" id="KW-0808">Transferase</keyword>
<accession>A0ABV8YXB0</accession>
<evidence type="ECO:0000256" key="2">
    <source>
        <dbReference type="ARBA" id="ARBA00022679"/>
    </source>
</evidence>
<dbReference type="GO" id="GO:0008168">
    <property type="term" value="F:methyltransferase activity"/>
    <property type="evidence" value="ECO:0007669"/>
    <property type="project" value="UniProtKB-KW"/>
</dbReference>
<dbReference type="PANTHER" id="PTHR44942:SF4">
    <property type="entry name" value="METHYLTRANSFERASE TYPE 11 DOMAIN-CONTAINING PROTEIN"/>
    <property type="match status" value="1"/>
</dbReference>
<dbReference type="SUPFAM" id="SSF53335">
    <property type="entry name" value="S-adenosyl-L-methionine-dependent methyltransferases"/>
    <property type="match status" value="1"/>
</dbReference>
<proteinExistence type="predicted"/>